<name>A0ABU0IS56_9CAUL</name>
<proteinExistence type="predicted"/>
<organism evidence="2 3">
    <name type="scientific">Caulobacter ginsengisoli</name>
    <dbReference type="NCBI Taxonomy" id="400775"/>
    <lineage>
        <taxon>Bacteria</taxon>
        <taxon>Pseudomonadati</taxon>
        <taxon>Pseudomonadota</taxon>
        <taxon>Alphaproteobacteria</taxon>
        <taxon>Caulobacterales</taxon>
        <taxon>Caulobacteraceae</taxon>
        <taxon>Caulobacter</taxon>
    </lineage>
</organism>
<evidence type="ECO:0000313" key="2">
    <source>
        <dbReference type="EMBL" id="MDQ0464844.1"/>
    </source>
</evidence>
<evidence type="ECO:0000313" key="3">
    <source>
        <dbReference type="Proteomes" id="UP001228905"/>
    </source>
</evidence>
<sequence>MAQLTVRSLLTALAVLALAGPAQASGDGFIAPPVLDVFGGPPGDQARFFAGQPGVIMAKAPEARLFMAWRLLHGQTVGATAGAGLSMPCCDPAVDRDYQALVAWQAARKLVPGAPSNDPWVRMDRPLGSGESRPNCFGSALEGASVTLKARIARWGAADPAVRTWLAGQDAVFEACAGNRVPLPSLAGAPDWLLKDGAYQAAAQQLYLGDNLGAAQGFAAISRDAASPWRRPGLYLTARALLRDALARRTPVAEASARKVLETLAASPPGSWAYREAAAPMLRTLDYYLKPDLRRGQLKTALEGPTLRADAAADFRDYLGLSFKRADRSEVFDWIAALESGPSEPRRWDIPDDRAWRAPALAKAAVRWSVGQDPAWLIAALSLAEPADRQTAALLIAAHKIAPDSPAYLTVVWQMTRLEMASVPAAKLRARLDGVLKRTDLSATDRNLFLGERLQVAADVADFARLAPRQRLCIAETVDACPRYAWLMGEGVETGVDPQTLTWATQQLIDRTPLADRMALGEAPGLPAPLRLDITLTNWARAVQLQDNAAIDRLSMRLVTRLPALAADWRRIAATPPGPDKRFAEFLVLAKTPGLRSDLTSAYVRPEGTVRQFQGFWPDWLIATKPLPPATKGPSWWGFEGVDQTCEDRCGAGAFPLAAPAFIQAGAARMARERGYFAYLRGEETDERITNGKPYAATPPGAVSAWEEVLGWARAHPDDPRSPEALYWLIRVSRKGASHDGSGQRAFRLLHSRYPGSDWTRRSPYYYD</sequence>
<comment type="caution">
    <text evidence="2">The sequence shown here is derived from an EMBL/GenBank/DDBJ whole genome shotgun (WGS) entry which is preliminary data.</text>
</comment>
<feature type="signal peptide" evidence="1">
    <location>
        <begin position="1"/>
        <end position="24"/>
    </location>
</feature>
<accession>A0ABU0IS56</accession>
<gene>
    <name evidence="2" type="ORF">QO010_002628</name>
</gene>
<keyword evidence="3" id="KW-1185">Reference proteome</keyword>
<keyword evidence="1" id="KW-0732">Signal</keyword>
<protein>
    <recommendedName>
        <fullName evidence="4">Lytic transglycosylase domain-containing protein</fullName>
    </recommendedName>
</protein>
<reference evidence="2 3" key="1">
    <citation type="submission" date="2023-07" db="EMBL/GenBank/DDBJ databases">
        <title>Genomic Encyclopedia of Type Strains, Phase IV (KMG-IV): sequencing the most valuable type-strain genomes for metagenomic binning, comparative biology and taxonomic classification.</title>
        <authorList>
            <person name="Goeker M."/>
        </authorList>
    </citation>
    <scope>NUCLEOTIDE SEQUENCE [LARGE SCALE GENOMIC DNA]</scope>
    <source>
        <strain evidence="2 3">DSM 18695</strain>
    </source>
</reference>
<feature type="chain" id="PRO_5045684868" description="Lytic transglycosylase domain-containing protein" evidence="1">
    <location>
        <begin position="25"/>
        <end position="768"/>
    </location>
</feature>
<evidence type="ECO:0000256" key="1">
    <source>
        <dbReference type="SAM" id="SignalP"/>
    </source>
</evidence>
<dbReference type="RefSeq" id="WP_307349790.1">
    <property type="nucleotide sequence ID" value="NZ_JAUSVS010000004.1"/>
</dbReference>
<dbReference type="EMBL" id="JAUSVS010000004">
    <property type="protein sequence ID" value="MDQ0464844.1"/>
    <property type="molecule type" value="Genomic_DNA"/>
</dbReference>
<dbReference type="Proteomes" id="UP001228905">
    <property type="component" value="Unassembled WGS sequence"/>
</dbReference>
<evidence type="ECO:0008006" key="4">
    <source>
        <dbReference type="Google" id="ProtNLM"/>
    </source>
</evidence>